<evidence type="ECO:0000313" key="3">
    <source>
        <dbReference type="EMBL" id="KAK9058822.1"/>
    </source>
</evidence>
<dbReference type="EMBL" id="JBCNJP010000023">
    <property type="protein sequence ID" value="KAK9058822.1"/>
    <property type="molecule type" value="Genomic_DNA"/>
</dbReference>
<feature type="compositionally biased region" description="Basic and acidic residues" evidence="1">
    <location>
        <begin position="276"/>
        <end position="286"/>
    </location>
</feature>
<sequence>MEKNGIFSTTHGGSGMLALEISLHHQQTPTVDGGVGGAGDGKLGKGSPWQRMKWTDNMVRLLIMVVFYVEDEVVSDQIQVQPLGSDAAAAKKSGGGGGGGGGGGVLQKKGKWKSVSRGMMERGFYVSPQQCEDKFNDLNKRYKRVIDILGRGTACKVVENQSFLESMDHLPAKLKEEAKKLLNSKHLFFREMCAYHNTTPTAIATDGGGSGGGGVVHGGGCCGGGVVVAHHSSPPNEQPPHKRQKCVHSIEDDGEEDDDGDGYNYGYRDEEEDDGLRDRNRYRTVAEENEGEGDGNESAMRRFDGELSCVIGDLTKSVWEKKEWMRVKMVQLKEERLGFEGEGYELEKRRLQWVKFCWSREREMEEENMRNERMKIENERMVILLRQKEMELVDLQQ</sequence>
<dbReference type="Proteomes" id="UP001408789">
    <property type="component" value="Unassembled WGS sequence"/>
</dbReference>
<evidence type="ECO:0000259" key="2">
    <source>
        <dbReference type="Pfam" id="PF13837"/>
    </source>
</evidence>
<accession>A0AAP0CRG6</accession>
<name>A0AAP0CRG6_9ASTR</name>
<evidence type="ECO:0000256" key="1">
    <source>
        <dbReference type="SAM" id="MobiDB-lite"/>
    </source>
</evidence>
<gene>
    <name evidence="3" type="ORF">SSX86_023665</name>
</gene>
<dbReference type="PANTHER" id="PTHR46327:SF2">
    <property type="entry name" value="SEQUENCE-SPECIFIC DNA BINDING TRANSCRIPTION FACTOR"/>
    <property type="match status" value="1"/>
</dbReference>
<protein>
    <recommendedName>
        <fullName evidence="2">Myb/SANT-like DNA-binding domain-containing protein</fullName>
    </recommendedName>
</protein>
<evidence type="ECO:0000313" key="4">
    <source>
        <dbReference type="Proteomes" id="UP001408789"/>
    </source>
</evidence>
<dbReference type="Gene3D" id="1.10.10.60">
    <property type="entry name" value="Homeodomain-like"/>
    <property type="match status" value="1"/>
</dbReference>
<keyword evidence="4" id="KW-1185">Reference proteome</keyword>
<dbReference type="AlphaFoldDB" id="A0AAP0CRG6"/>
<feature type="region of interest" description="Disordered" evidence="1">
    <location>
        <begin position="229"/>
        <end position="299"/>
    </location>
</feature>
<proteinExistence type="predicted"/>
<dbReference type="PANTHER" id="PTHR46327">
    <property type="entry name" value="F16F4.11 PROTEIN-RELATED"/>
    <property type="match status" value="1"/>
</dbReference>
<comment type="caution">
    <text evidence="3">The sequence shown here is derived from an EMBL/GenBank/DDBJ whole genome shotgun (WGS) entry which is preliminary data.</text>
</comment>
<feature type="domain" description="Myb/SANT-like DNA-binding" evidence="2">
    <location>
        <begin position="51"/>
        <end position="159"/>
    </location>
</feature>
<dbReference type="Pfam" id="PF13837">
    <property type="entry name" value="Myb_DNA-bind_4"/>
    <property type="match status" value="1"/>
</dbReference>
<feature type="compositionally biased region" description="Acidic residues" evidence="1">
    <location>
        <begin position="252"/>
        <end position="261"/>
    </location>
</feature>
<organism evidence="3 4">
    <name type="scientific">Deinandra increscens subsp. villosa</name>
    <dbReference type="NCBI Taxonomy" id="3103831"/>
    <lineage>
        <taxon>Eukaryota</taxon>
        <taxon>Viridiplantae</taxon>
        <taxon>Streptophyta</taxon>
        <taxon>Embryophyta</taxon>
        <taxon>Tracheophyta</taxon>
        <taxon>Spermatophyta</taxon>
        <taxon>Magnoliopsida</taxon>
        <taxon>eudicotyledons</taxon>
        <taxon>Gunneridae</taxon>
        <taxon>Pentapetalae</taxon>
        <taxon>asterids</taxon>
        <taxon>campanulids</taxon>
        <taxon>Asterales</taxon>
        <taxon>Asteraceae</taxon>
        <taxon>Asteroideae</taxon>
        <taxon>Heliantheae alliance</taxon>
        <taxon>Madieae</taxon>
        <taxon>Madiinae</taxon>
        <taxon>Deinandra</taxon>
    </lineage>
</organism>
<dbReference type="InterPro" id="IPR044822">
    <property type="entry name" value="Myb_DNA-bind_4"/>
</dbReference>
<reference evidence="3 4" key="1">
    <citation type="submission" date="2024-04" db="EMBL/GenBank/DDBJ databases">
        <title>The reference genome of an endangered Asteraceae, Deinandra increscens subsp. villosa, native to the Central Coast of California.</title>
        <authorList>
            <person name="Guilliams M."/>
            <person name="Hasenstab-Lehman K."/>
            <person name="Meyer R."/>
            <person name="Mcevoy S."/>
        </authorList>
    </citation>
    <scope>NUCLEOTIDE SEQUENCE [LARGE SCALE GENOMIC DNA]</scope>
    <source>
        <tissue evidence="3">Leaf</tissue>
    </source>
</reference>
<feature type="region of interest" description="Disordered" evidence="1">
    <location>
        <begin position="87"/>
        <end position="110"/>
    </location>
</feature>
<feature type="compositionally biased region" description="Gly residues" evidence="1">
    <location>
        <begin position="93"/>
        <end position="105"/>
    </location>
</feature>